<protein>
    <submittedName>
        <fullName evidence="1">Uncharacterized protein</fullName>
    </submittedName>
</protein>
<evidence type="ECO:0000313" key="2">
    <source>
        <dbReference type="EMBL" id="SEC79893.1"/>
    </source>
</evidence>
<dbReference type="EMBL" id="FNSN01000004">
    <property type="protein sequence ID" value="SEC79893.1"/>
    <property type="molecule type" value="Genomic_DNA"/>
</dbReference>
<sequence length="123" mass="12806">MKTATEIANALKAKVPQVTKVTTVTEANDVNNMIGRPGQYSSAAWIADSRGKAGETGVDGGAVVETFETAADRDARAKYIADVTKGVGALSEYHYMTGTSLVRVSGQLPPSQAKAYKDAVAGL</sequence>
<name>A0A1H4I4K7_9MICC</name>
<organism evidence="1 3">
    <name type="scientific">Arthrobacter woluwensis</name>
    <dbReference type="NCBI Taxonomy" id="156980"/>
    <lineage>
        <taxon>Bacteria</taxon>
        <taxon>Bacillati</taxon>
        <taxon>Actinomycetota</taxon>
        <taxon>Actinomycetes</taxon>
        <taxon>Micrococcales</taxon>
        <taxon>Micrococcaceae</taxon>
        <taxon>Arthrobacter</taxon>
    </lineage>
</organism>
<evidence type="ECO:0000313" key="1">
    <source>
        <dbReference type="EMBL" id="SEB28873.1"/>
    </source>
</evidence>
<keyword evidence="3" id="KW-1185">Reference proteome</keyword>
<reference evidence="1 3" key="1">
    <citation type="submission" date="2016-10" db="EMBL/GenBank/DDBJ databases">
        <authorList>
            <person name="de Groot N.N."/>
        </authorList>
    </citation>
    <scope>NUCLEOTIDE SEQUENCE [LARGE SCALE GENOMIC DNA]</scope>
    <source>
        <strain evidence="1 3">DSM 10495</strain>
    </source>
</reference>
<gene>
    <name evidence="1" type="ORF">SAMN04489745_0015</name>
    <name evidence="2" type="ORF">SAMN04489745_3186</name>
</gene>
<dbReference type="EMBL" id="FNSN01000001">
    <property type="protein sequence ID" value="SEB28873.1"/>
    <property type="molecule type" value="Genomic_DNA"/>
</dbReference>
<accession>A0A1H4I4K7</accession>
<dbReference type="AlphaFoldDB" id="A0A1H4I4K7"/>
<dbReference type="Proteomes" id="UP000182652">
    <property type="component" value="Unassembled WGS sequence"/>
</dbReference>
<evidence type="ECO:0000313" key="3">
    <source>
        <dbReference type="Proteomes" id="UP000182652"/>
    </source>
</evidence>
<proteinExistence type="predicted"/>